<evidence type="ECO:0000313" key="1">
    <source>
        <dbReference type="EMBL" id="CAB4167333.1"/>
    </source>
</evidence>
<dbReference type="EMBL" id="LR796816">
    <property type="protein sequence ID" value="CAB4167333.1"/>
    <property type="molecule type" value="Genomic_DNA"/>
</dbReference>
<sequence length="623" mass="68621">MASIGSTYKSIDFKPGFHRESTQYAEEGSWYDGDRVRFRVGRPENMRGYQKHNTTPLIGTARDLVTWINNNTEKLMSTGTEQRLYIYYNDYNYDITPIATVVSVLQGTYGNFVTSVGSPLIKVSMTNSGVSVGDWIYFASTSINGFGAAHNFATSAFGGPTFQAVSVLGSNAFWISVASVAVSTETAMGNATLSFLLATQQTTNIQGLGYGAGIYNAGASTTNYRAWNTAASTSGITFLANQWSLDNWGEDLLAVRRGGPLYAWDANASVAPVRAVIVSTSPAKINSILVSPNDRHVLALGTYEYATSVFNPLLVRWSDQEDYTNWTPSISSTSGEIKLIDGTKIVGGIRSRNVIHVWTDKSLYGMQYIGPPYIFNQAQFGANCGLIGPHAAVAVDGLAFWMSQNNFFAFNGGRVEKLDCTVRRYVFGDINYGQADKIYCGYNSEFNEVIWLYPSETALEPDRYVVYNTSENHWVFGTSFYGTFEDRTIFDNTLATGATPVSSSSYIWDNEPVSVFTGNGLAIPSYLESADFDIEQGSNIMFVDKLIPDLDINQGAINFSLHTRMYPDGPVTDKGPYPINGSTQKVDLRARGRQMHVRVSTSHLGTYWRWGSLRLAIQKDGAR</sequence>
<gene>
    <name evidence="3" type="ORF">UFOVP1292_82</name>
    <name evidence="4" type="ORF">UFOVP1411_73</name>
    <name evidence="1" type="ORF">UFOVP859_13</name>
    <name evidence="2" type="ORF">UFOVP882_9</name>
</gene>
<evidence type="ECO:0000313" key="3">
    <source>
        <dbReference type="EMBL" id="CAB4196478.1"/>
    </source>
</evidence>
<evidence type="ECO:0000313" key="2">
    <source>
        <dbReference type="EMBL" id="CAB4168443.1"/>
    </source>
</evidence>
<proteinExistence type="predicted"/>
<dbReference type="EMBL" id="LR796826">
    <property type="protein sequence ID" value="CAB4168443.1"/>
    <property type="molecule type" value="Genomic_DNA"/>
</dbReference>
<protein>
    <submittedName>
        <fullName evidence="4">Uncharacterized protein</fullName>
    </submittedName>
</protein>
<reference evidence="4" key="1">
    <citation type="submission" date="2020-05" db="EMBL/GenBank/DDBJ databases">
        <authorList>
            <person name="Chiriac C."/>
            <person name="Salcher M."/>
            <person name="Ghai R."/>
            <person name="Kavagutti S V."/>
        </authorList>
    </citation>
    <scope>NUCLEOTIDE SEQUENCE</scope>
</reference>
<accession>A0A6J5S8Z8</accession>
<organism evidence="4">
    <name type="scientific">uncultured Caudovirales phage</name>
    <dbReference type="NCBI Taxonomy" id="2100421"/>
    <lineage>
        <taxon>Viruses</taxon>
        <taxon>Duplodnaviria</taxon>
        <taxon>Heunggongvirae</taxon>
        <taxon>Uroviricota</taxon>
        <taxon>Caudoviricetes</taxon>
        <taxon>Peduoviridae</taxon>
        <taxon>Maltschvirus</taxon>
        <taxon>Maltschvirus maltsch</taxon>
    </lineage>
</organism>
<dbReference type="EMBL" id="LR797357">
    <property type="protein sequence ID" value="CAB4205352.1"/>
    <property type="molecule type" value="Genomic_DNA"/>
</dbReference>
<evidence type="ECO:0000313" key="4">
    <source>
        <dbReference type="EMBL" id="CAB4205352.1"/>
    </source>
</evidence>
<name>A0A6J5S8Z8_9CAUD</name>
<dbReference type="EMBL" id="LR797251">
    <property type="protein sequence ID" value="CAB4196478.1"/>
    <property type="molecule type" value="Genomic_DNA"/>
</dbReference>